<dbReference type="RefSeq" id="WP_146857615.1">
    <property type="nucleotide sequence ID" value="NZ_BKAU01000001.1"/>
</dbReference>
<sequence length="140" mass="16248">MKKDEVPQDGDNMHHGTFKQLFYAVDQSGEYTPVTSVGWEPENVALGQAWEEVELRVQETRDKVLAGELSPIAYYMERTLLDLPLLARKVGKFQWQVKRHMQPDVFRKMKRNLIERYAGIFAISADVLQKGELLPFQRPL</sequence>
<proteinExistence type="predicted"/>
<dbReference type="AlphaFoldDB" id="A0A512REK3"/>
<protein>
    <submittedName>
        <fullName evidence="1">Uncharacterized protein</fullName>
    </submittedName>
</protein>
<reference evidence="1 2" key="1">
    <citation type="submission" date="2019-07" db="EMBL/GenBank/DDBJ databases">
        <title>Whole genome shotgun sequence of Chitinophaga cymbidii NBRC 109752.</title>
        <authorList>
            <person name="Hosoyama A."/>
            <person name="Uohara A."/>
            <person name="Ohji S."/>
            <person name="Ichikawa N."/>
        </authorList>
    </citation>
    <scope>NUCLEOTIDE SEQUENCE [LARGE SCALE GENOMIC DNA]</scope>
    <source>
        <strain evidence="1 2">NBRC 109752</strain>
    </source>
</reference>
<evidence type="ECO:0000313" key="2">
    <source>
        <dbReference type="Proteomes" id="UP000321436"/>
    </source>
</evidence>
<organism evidence="1 2">
    <name type="scientific">Chitinophaga cymbidii</name>
    <dbReference type="NCBI Taxonomy" id="1096750"/>
    <lineage>
        <taxon>Bacteria</taxon>
        <taxon>Pseudomonadati</taxon>
        <taxon>Bacteroidota</taxon>
        <taxon>Chitinophagia</taxon>
        <taxon>Chitinophagales</taxon>
        <taxon>Chitinophagaceae</taxon>
        <taxon>Chitinophaga</taxon>
    </lineage>
</organism>
<dbReference type="Proteomes" id="UP000321436">
    <property type="component" value="Unassembled WGS sequence"/>
</dbReference>
<evidence type="ECO:0000313" key="1">
    <source>
        <dbReference type="EMBL" id="GEP94123.1"/>
    </source>
</evidence>
<name>A0A512REK3_9BACT</name>
<accession>A0A512REK3</accession>
<dbReference type="EMBL" id="BKAU01000001">
    <property type="protein sequence ID" value="GEP94123.1"/>
    <property type="molecule type" value="Genomic_DNA"/>
</dbReference>
<gene>
    <name evidence="1" type="ORF">CCY01nite_03830</name>
</gene>
<dbReference type="OrthoDB" id="9180239at2"/>
<keyword evidence="2" id="KW-1185">Reference proteome</keyword>
<comment type="caution">
    <text evidence="1">The sequence shown here is derived from an EMBL/GenBank/DDBJ whole genome shotgun (WGS) entry which is preliminary data.</text>
</comment>